<dbReference type="PANTHER" id="PTHR47165">
    <property type="entry name" value="OS03G0429900 PROTEIN"/>
    <property type="match status" value="1"/>
</dbReference>
<evidence type="ECO:0000313" key="3">
    <source>
        <dbReference type="Proteomes" id="UP000583929"/>
    </source>
</evidence>
<accession>A0A7J6DQD9</accession>
<reference evidence="2 3" key="1">
    <citation type="journal article" date="2020" name="bioRxiv">
        <title>Sequence and annotation of 42 cannabis genomes reveals extensive copy number variation in cannabinoid synthesis and pathogen resistance genes.</title>
        <authorList>
            <person name="Mckernan K.J."/>
            <person name="Helbert Y."/>
            <person name="Kane L.T."/>
            <person name="Ebling H."/>
            <person name="Zhang L."/>
            <person name="Liu B."/>
            <person name="Eaton Z."/>
            <person name="Mclaughlin S."/>
            <person name="Kingan S."/>
            <person name="Baybayan P."/>
            <person name="Concepcion G."/>
            <person name="Jordan M."/>
            <person name="Riva A."/>
            <person name="Barbazuk W."/>
            <person name="Harkins T."/>
        </authorList>
    </citation>
    <scope>NUCLEOTIDE SEQUENCE [LARGE SCALE GENOMIC DNA]</scope>
    <source>
        <strain evidence="3">cv. Jamaican Lion 4</strain>
        <tissue evidence="2">Leaf</tissue>
    </source>
</reference>
<dbReference type="AlphaFoldDB" id="A0A7J6DQD9"/>
<evidence type="ECO:0000259" key="1">
    <source>
        <dbReference type="Pfam" id="PF08646"/>
    </source>
</evidence>
<evidence type="ECO:0000313" key="2">
    <source>
        <dbReference type="EMBL" id="KAF4348314.1"/>
    </source>
</evidence>
<dbReference type="Pfam" id="PF08646">
    <property type="entry name" value="Rep_fac-A_C"/>
    <property type="match status" value="1"/>
</dbReference>
<dbReference type="SUPFAM" id="SSF50249">
    <property type="entry name" value="Nucleic acid-binding proteins"/>
    <property type="match status" value="2"/>
</dbReference>
<dbReference type="EMBL" id="JAATIQ010000703">
    <property type="protein sequence ID" value="KAF4348314.1"/>
    <property type="molecule type" value="Genomic_DNA"/>
</dbReference>
<organism evidence="2 3">
    <name type="scientific">Cannabis sativa</name>
    <name type="common">Hemp</name>
    <name type="synonym">Marijuana</name>
    <dbReference type="NCBI Taxonomy" id="3483"/>
    <lineage>
        <taxon>Eukaryota</taxon>
        <taxon>Viridiplantae</taxon>
        <taxon>Streptophyta</taxon>
        <taxon>Embryophyta</taxon>
        <taxon>Tracheophyta</taxon>
        <taxon>Spermatophyta</taxon>
        <taxon>Magnoliopsida</taxon>
        <taxon>eudicotyledons</taxon>
        <taxon>Gunneridae</taxon>
        <taxon>Pentapetalae</taxon>
        <taxon>rosids</taxon>
        <taxon>fabids</taxon>
        <taxon>Rosales</taxon>
        <taxon>Cannabaceae</taxon>
        <taxon>Cannabis</taxon>
    </lineage>
</organism>
<proteinExistence type="predicted"/>
<dbReference type="PANTHER" id="PTHR47165:SF4">
    <property type="entry name" value="OS03G0429900 PROTEIN"/>
    <property type="match status" value="1"/>
</dbReference>
<feature type="domain" description="Replication factor A C-terminal" evidence="1">
    <location>
        <begin position="183"/>
        <end position="312"/>
    </location>
</feature>
<comment type="caution">
    <text evidence="2">The sequence shown here is derived from an EMBL/GenBank/DDBJ whole genome shotgun (WGS) entry which is preliminary data.</text>
</comment>
<name>A0A7J6DQD9_CANSA</name>
<dbReference type="InterPro" id="IPR012340">
    <property type="entry name" value="NA-bd_OB-fold"/>
</dbReference>
<protein>
    <recommendedName>
        <fullName evidence="1">Replication factor A C-terminal domain-containing protein</fullName>
    </recommendedName>
</protein>
<sequence>MSQKHHLHETRIQAALFDDVIELYKNTLIMHKSYYISNAHVKRMDPRYNYLKNKYEWILNRSTLVEEVKEQEDQDVIPSPPAFSFIPFTSFQQYMDSSARVDIILTKPIVAAKNLKVVPHQSMCIDNHYTSQLLQSGKILASSSYIAKPPPNKEIEQISFIQNVEEKKSHYWIKGTISLDNFHQKFWYMACEKCNRSTGADFDAYFTCNYCWKDNEKGKKEIEIKQKAIARCCIQINIHDSTATLPATIFGEIAETFLECTAKKLMDETTEDGILSVENLINISTTKKYIIKIKTSKYEFRHKMEQKYIVEQLLDDIQSAL</sequence>
<dbReference type="Proteomes" id="UP000583929">
    <property type="component" value="Unassembled WGS sequence"/>
</dbReference>
<dbReference type="Gene3D" id="2.40.50.140">
    <property type="entry name" value="Nucleic acid-binding proteins"/>
    <property type="match status" value="2"/>
</dbReference>
<dbReference type="InterPro" id="IPR013955">
    <property type="entry name" value="Rep_factor-A_C"/>
</dbReference>
<keyword evidence="3" id="KW-1185">Reference proteome</keyword>
<gene>
    <name evidence="2" type="ORF">G4B88_028215</name>
</gene>